<feature type="domain" description="TonB-dependent receptor plug" evidence="11">
    <location>
        <begin position="140"/>
        <end position="241"/>
    </location>
</feature>
<evidence type="ECO:0000256" key="1">
    <source>
        <dbReference type="ARBA" id="ARBA00004571"/>
    </source>
</evidence>
<dbReference type="SUPFAM" id="SSF56935">
    <property type="entry name" value="Porins"/>
    <property type="match status" value="1"/>
</dbReference>
<keyword evidence="6 8" id="KW-0472">Membrane</keyword>
<evidence type="ECO:0000256" key="6">
    <source>
        <dbReference type="ARBA" id="ARBA00023136"/>
    </source>
</evidence>
<sequence length="1082" mass="118605">MKNSTTKILNRLSKWPDTKMKFGTLAHICLLFLFLGSSGMTLAQTTVTGVVTDANGGLPLPGLTILVKGTTTGTVSDIEGKYSIQVPNSDAVLVFSYIGYEPQEITIGNRTSLDVVMSEDVSSLNEVVVVGYGTQKRGNLTGAVGITDSKVLENRPITNLSQGLQGVVPGLNIASNSGTPGSGTSINIRGATSINGGSPLVLVDGAQMDINNINPQDIESVTVLKDAASAAIYGARAAFGVILVTTKKGNKNAKPKVTYSGNFYASSPTIIPNKTDSYRYALYVNSMRQNGGQSIIFDDTNLGLIQDRVEGRISTDYSLKPDGNAYYVHANNDWADQVFATAAPGQNHNLSVSGGTEKTAYRASFAYAKENGIVKLGDDFFERFNFNTNLSTQINSWLTTSFQVNFSKSEQDLHNLPGSGFGPSIFHVTWRARPTEVPYYDIDGVPVQLFSRLNPVATIENGGRDNTVNYNLNTKAGVEMKWGDFSVLSNFTYNPKFNTRQQNHKQMYSVSPASNFNVNKDAEASYIDKSNQVNTYYAFDMYGKWAKDWASGHSVQATLGYNQEMATFTNNYAYNTLLISDDILSISNTIGTPIVTDNYYDWALRSVFARVNYSFKDKYLLEVNGRYDGSSRFNKDDRYGFFPSVSAGWRISDEGFLQDATWLNLLKVRASYGELGNQNTSLYYPFVGYNTVTQTSWISDGTRPLGLSPQNPIGSTRTWETVATTNFGVDMIFLQGRLDVTFDVFQRNTSDMLVAGAALPGVFGAAAPQKNAADLRVNGWESAIGWKDQINKDLTYNINFVISDSKAEITKYDNPSKTLSSAYYEGKMIGEIWGYETVGLFQSEEEITNAPDHSSLGGANLLAPGDVRYADLNGDGEINNGANTVDDSGDRKIIGNASPRYNYGIRAGLQYKGFDLSVFFQGVAKRDFWLDGPIMFGGEGGYGNVIVTDDLYNNTWSDGTDGLPVNTDAYYFRPSQAAVINRNTQIQTRYLQDASYLRLKNLTVGYNFPTSLMDKWKMSNARVFVSAENLVTFTKLNKNFDPEILDPGQDNLGGTNFSNGGSQSGKIYPLSKRLSFGLTIGF</sequence>
<keyword evidence="2 8" id="KW-0813">Transport</keyword>
<evidence type="ECO:0000259" key="10">
    <source>
        <dbReference type="Pfam" id="PF00593"/>
    </source>
</evidence>
<comment type="similarity">
    <text evidence="8 9">Belongs to the TonB-dependent receptor family.</text>
</comment>
<proteinExistence type="inferred from homology"/>
<dbReference type="InterPro" id="IPR008969">
    <property type="entry name" value="CarboxyPept-like_regulatory"/>
</dbReference>
<protein>
    <submittedName>
        <fullName evidence="12">TonB-linked SusC/RagA family outer membrane protein</fullName>
    </submittedName>
</protein>
<feature type="domain" description="TonB-dependent receptor-like beta-barrel" evidence="10">
    <location>
        <begin position="462"/>
        <end position="1030"/>
    </location>
</feature>
<name>A0A2W7QNE1_9BACT</name>
<dbReference type="InterPro" id="IPR037066">
    <property type="entry name" value="Plug_dom_sf"/>
</dbReference>
<dbReference type="InterPro" id="IPR039426">
    <property type="entry name" value="TonB-dep_rcpt-like"/>
</dbReference>
<dbReference type="RefSeq" id="WP_111322597.1">
    <property type="nucleotide sequence ID" value="NZ_QKZT01000024.1"/>
</dbReference>
<dbReference type="EMBL" id="QKZT01000024">
    <property type="protein sequence ID" value="PZX47570.1"/>
    <property type="molecule type" value="Genomic_DNA"/>
</dbReference>
<dbReference type="Pfam" id="PF07715">
    <property type="entry name" value="Plug"/>
    <property type="match status" value="1"/>
</dbReference>
<keyword evidence="5 9" id="KW-0798">TonB box</keyword>
<dbReference type="InterPro" id="IPR023997">
    <property type="entry name" value="TonB-dep_OMP_SusC/RagA_CS"/>
</dbReference>
<keyword evidence="7 8" id="KW-0998">Cell outer membrane</keyword>
<evidence type="ECO:0000256" key="9">
    <source>
        <dbReference type="RuleBase" id="RU003357"/>
    </source>
</evidence>
<gene>
    <name evidence="12" type="ORF">LV85_03919</name>
</gene>
<dbReference type="SUPFAM" id="SSF49464">
    <property type="entry name" value="Carboxypeptidase regulatory domain-like"/>
    <property type="match status" value="1"/>
</dbReference>
<evidence type="ECO:0000313" key="12">
    <source>
        <dbReference type="EMBL" id="PZX47570.1"/>
    </source>
</evidence>
<dbReference type="FunFam" id="2.60.40.1120:FF:000003">
    <property type="entry name" value="Outer membrane protein Omp121"/>
    <property type="match status" value="1"/>
</dbReference>
<reference evidence="12 13" key="1">
    <citation type="submission" date="2018-06" db="EMBL/GenBank/DDBJ databases">
        <title>Genomic Encyclopedia of Archaeal and Bacterial Type Strains, Phase II (KMG-II): from individual species to whole genera.</title>
        <authorList>
            <person name="Goeker M."/>
        </authorList>
    </citation>
    <scope>NUCLEOTIDE SEQUENCE [LARGE SCALE GENOMIC DNA]</scope>
    <source>
        <strain evidence="12 13">DSM 19830</strain>
    </source>
</reference>
<evidence type="ECO:0000256" key="8">
    <source>
        <dbReference type="PROSITE-ProRule" id="PRU01360"/>
    </source>
</evidence>
<dbReference type="OrthoDB" id="9768177at2"/>
<dbReference type="InterPro" id="IPR023996">
    <property type="entry name" value="TonB-dep_OMP_SusC/RagA"/>
</dbReference>
<evidence type="ECO:0000256" key="7">
    <source>
        <dbReference type="ARBA" id="ARBA00023237"/>
    </source>
</evidence>
<dbReference type="Pfam" id="PF13715">
    <property type="entry name" value="CarbopepD_reg_2"/>
    <property type="match status" value="1"/>
</dbReference>
<evidence type="ECO:0000256" key="4">
    <source>
        <dbReference type="ARBA" id="ARBA00022692"/>
    </source>
</evidence>
<comment type="subcellular location">
    <subcellularLocation>
        <location evidence="1 8">Cell outer membrane</location>
        <topology evidence="1 8">Multi-pass membrane protein</topology>
    </subcellularLocation>
</comment>
<dbReference type="Gene3D" id="2.60.40.1120">
    <property type="entry name" value="Carboxypeptidase-like, regulatory domain"/>
    <property type="match status" value="1"/>
</dbReference>
<dbReference type="NCBIfam" id="TIGR04057">
    <property type="entry name" value="SusC_RagA_signa"/>
    <property type="match status" value="1"/>
</dbReference>
<dbReference type="Gene3D" id="2.40.170.20">
    <property type="entry name" value="TonB-dependent receptor, beta-barrel domain"/>
    <property type="match status" value="1"/>
</dbReference>
<dbReference type="InterPro" id="IPR012910">
    <property type="entry name" value="Plug_dom"/>
</dbReference>
<dbReference type="Proteomes" id="UP000248882">
    <property type="component" value="Unassembled WGS sequence"/>
</dbReference>
<dbReference type="GO" id="GO:0009279">
    <property type="term" value="C:cell outer membrane"/>
    <property type="evidence" value="ECO:0007669"/>
    <property type="project" value="UniProtKB-SubCell"/>
</dbReference>
<dbReference type="Pfam" id="PF00593">
    <property type="entry name" value="TonB_dep_Rec_b-barrel"/>
    <property type="match status" value="1"/>
</dbReference>
<keyword evidence="4 8" id="KW-0812">Transmembrane</keyword>
<keyword evidence="13" id="KW-1185">Reference proteome</keyword>
<dbReference type="NCBIfam" id="TIGR04056">
    <property type="entry name" value="OMP_RagA_SusC"/>
    <property type="match status" value="1"/>
</dbReference>
<comment type="caution">
    <text evidence="12">The sequence shown here is derived from an EMBL/GenBank/DDBJ whole genome shotgun (WGS) entry which is preliminary data.</text>
</comment>
<accession>A0A2W7QNE1</accession>
<evidence type="ECO:0000259" key="11">
    <source>
        <dbReference type="Pfam" id="PF07715"/>
    </source>
</evidence>
<evidence type="ECO:0000256" key="2">
    <source>
        <dbReference type="ARBA" id="ARBA00022448"/>
    </source>
</evidence>
<dbReference type="Gene3D" id="2.170.130.10">
    <property type="entry name" value="TonB-dependent receptor, plug domain"/>
    <property type="match status" value="1"/>
</dbReference>
<dbReference type="AlphaFoldDB" id="A0A2W7QNE1"/>
<evidence type="ECO:0000313" key="13">
    <source>
        <dbReference type="Proteomes" id="UP000248882"/>
    </source>
</evidence>
<evidence type="ECO:0000256" key="5">
    <source>
        <dbReference type="ARBA" id="ARBA00023077"/>
    </source>
</evidence>
<dbReference type="InterPro" id="IPR036942">
    <property type="entry name" value="Beta-barrel_TonB_sf"/>
</dbReference>
<dbReference type="PROSITE" id="PS52016">
    <property type="entry name" value="TONB_DEPENDENT_REC_3"/>
    <property type="match status" value="1"/>
</dbReference>
<keyword evidence="3 8" id="KW-1134">Transmembrane beta strand</keyword>
<organism evidence="12 13">
    <name type="scientific">Algoriphagus chordae</name>
    <dbReference type="NCBI Taxonomy" id="237019"/>
    <lineage>
        <taxon>Bacteria</taxon>
        <taxon>Pseudomonadati</taxon>
        <taxon>Bacteroidota</taxon>
        <taxon>Cytophagia</taxon>
        <taxon>Cytophagales</taxon>
        <taxon>Cyclobacteriaceae</taxon>
        <taxon>Algoriphagus</taxon>
    </lineage>
</organism>
<dbReference type="InterPro" id="IPR000531">
    <property type="entry name" value="Beta-barrel_TonB"/>
</dbReference>
<evidence type="ECO:0000256" key="3">
    <source>
        <dbReference type="ARBA" id="ARBA00022452"/>
    </source>
</evidence>